<organism evidence="4 5">
    <name type="scientific">Plakobranchus ocellatus</name>
    <dbReference type="NCBI Taxonomy" id="259542"/>
    <lineage>
        <taxon>Eukaryota</taxon>
        <taxon>Metazoa</taxon>
        <taxon>Spiralia</taxon>
        <taxon>Lophotrochozoa</taxon>
        <taxon>Mollusca</taxon>
        <taxon>Gastropoda</taxon>
        <taxon>Heterobranchia</taxon>
        <taxon>Euthyneura</taxon>
        <taxon>Panpulmonata</taxon>
        <taxon>Sacoglossa</taxon>
        <taxon>Placobranchoidea</taxon>
        <taxon>Plakobranchidae</taxon>
        <taxon>Plakobranchus</taxon>
    </lineage>
</organism>
<dbReference type="Gene3D" id="2.40.70.10">
    <property type="entry name" value="Acid Proteases"/>
    <property type="match status" value="1"/>
</dbReference>
<dbReference type="InterPro" id="IPR001461">
    <property type="entry name" value="Aspartic_peptidase_A1"/>
</dbReference>
<accession>A0AAV3ZY23</accession>
<evidence type="ECO:0000256" key="1">
    <source>
        <dbReference type="ARBA" id="ARBA00007447"/>
    </source>
</evidence>
<feature type="domain" description="Peptidase A1" evidence="3">
    <location>
        <begin position="80"/>
        <end position="212"/>
    </location>
</feature>
<dbReference type="Proteomes" id="UP000735302">
    <property type="component" value="Unassembled WGS sequence"/>
</dbReference>
<dbReference type="AlphaFoldDB" id="A0AAV3ZY23"/>
<name>A0AAV3ZY23_9GAST</name>
<comment type="caution">
    <text evidence="4">The sequence shown here is derived from an EMBL/GenBank/DDBJ whole genome shotgun (WGS) entry which is preliminary data.</text>
</comment>
<dbReference type="InterPro" id="IPR033121">
    <property type="entry name" value="PEPTIDASE_A1"/>
</dbReference>
<dbReference type="EMBL" id="BLXT01003003">
    <property type="protein sequence ID" value="GFN99456.1"/>
    <property type="molecule type" value="Genomic_DNA"/>
</dbReference>
<dbReference type="InterPro" id="IPR021109">
    <property type="entry name" value="Peptidase_aspartic_dom_sf"/>
</dbReference>
<dbReference type="PANTHER" id="PTHR47966:SF51">
    <property type="entry name" value="BETA-SITE APP-CLEAVING ENZYME, ISOFORM A-RELATED"/>
    <property type="match status" value="1"/>
</dbReference>
<comment type="similarity">
    <text evidence="1">Belongs to the peptidase A1 family.</text>
</comment>
<dbReference type="PROSITE" id="PS51767">
    <property type="entry name" value="PEPTIDASE_A1"/>
    <property type="match status" value="1"/>
</dbReference>
<dbReference type="PANTHER" id="PTHR47966">
    <property type="entry name" value="BETA-SITE APP-CLEAVING ENZYME, ISOFORM A-RELATED"/>
    <property type="match status" value="1"/>
</dbReference>
<evidence type="ECO:0000313" key="5">
    <source>
        <dbReference type="Proteomes" id="UP000735302"/>
    </source>
</evidence>
<gene>
    <name evidence="4" type="ORF">PoB_002596200</name>
</gene>
<dbReference type="GO" id="GO:0006508">
    <property type="term" value="P:proteolysis"/>
    <property type="evidence" value="ECO:0007669"/>
    <property type="project" value="InterPro"/>
</dbReference>
<proteinExistence type="inferred from homology"/>
<evidence type="ECO:0000256" key="2">
    <source>
        <dbReference type="SAM" id="SignalP"/>
    </source>
</evidence>
<evidence type="ECO:0000313" key="4">
    <source>
        <dbReference type="EMBL" id="GFN99456.1"/>
    </source>
</evidence>
<evidence type="ECO:0000259" key="3">
    <source>
        <dbReference type="PROSITE" id="PS51767"/>
    </source>
</evidence>
<sequence length="212" mass="23912">MNLRPVVAAAAAVLLFTLVSASPVLQLSFPGTYRPIQRHQYRQMRLNAFKIRNQAPHRDYPLQEAKPKDVKLVNYRNKLYHGPITVGTPGQQFSVTFDTATQTSWLPSVHSPPDKRAAHNPRRYNNATSSTYKAIGKKFTLDYSLSEVKGYLTQDSVTYPGDFLSLCFSNFIEGGMDDQGAPVWKLGLPFMRAYYTQFDKGNSRMGFAKANH</sequence>
<reference evidence="4 5" key="1">
    <citation type="journal article" date="2021" name="Elife">
        <title>Chloroplast acquisition without the gene transfer in kleptoplastic sea slugs, Plakobranchus ocellatus.</title>
        <authorList>
            <person name="Maeda T."/>
            <person name="Takahashi S."/>
            <person name="Yoshida T."/>
            <person name="Shimamura S."/>
            <person name="Takaki Y."/>
            <person name="Nagai Y."/>
            <person name="Toyoda A."/>
            <person name="Suzuki Y."/>
            <person name="Arimoto A."/>
            <person name="Ishii H."/>
            <person name="Satoh N."/>
            <person name="Nishiyama T."/>
            <person name="Hasebe M."/>
            <person name="Maruyama T."/>
            <person name="Minagawa J."/>
            <person name="Obokata J."/>
            <person name="Shigenobu S."/>
        </authorList>
    </citation>
    <scope>NUCLEOTIDE SEQUENCE [LARGE SCALE GENOMIC DNA]</scope>
</reference>
<feature type="signal peptide" evidence="2">
    <location>
        <begin position="1"/>
        <end position="21"/>
    </location>
</feature>
<feature type="chain" id="PRO_5043708105" evidence="2">
    <location>
        <begin position="22"/>
        <end position="212"/>
    </location>
</feature>
<keyword evidence="2" id="KW-0732">Signal</keyword>
<dbReference type="Pfam" id="PF00026">
    <property type="entry name" value="Asp"/>
    <property type="match status" value="2"/>
</dbReference>
<keyword evidence="5" id="KW-1185">Reference proteome</keyword>
<dbReference type="GO" id="GO:0004190">
    <property type="term" value="F:aspartic-type endopeptidase activity"/>
    <property type="evidence" value="ECO:0007669"/>
    <property type="project" value="InterPro"/>
</dbReference>
<dbReference type="SUPFAM" id="SSF50630">
    <property type="entry name" value="Acid proteases"/>
    <property type="match status" value="2"/>
</dbReference>
<protein>
    <submittedName>
        <fullName evidence="4">Cathepsin d</fullName>
    </submittedName>
</protein>